<evidence type="ECO:0000256" key="1">
    <source>
        <dbReference type="SAM" id="Phobius"/>
    </source>
</evidence>
<protein>
    <submittedName>
        <fullName evidence="2">Uncharacterized protein</fullName>
    </submittedName>
</protein>
<dbReference type="RefSeq" id="XP_040726007.1">
    <property type="nucleotide sequence ID" value="XM_040869098.1"/>
</dbReference>
<comment type="caution">
    <text evidence="2">The sequence shown here is derived from an EMBL/GenBank/DDBJ whole genome shotgun (WGS) entry which is preliminary data.</text>
</comment>
<dbReference type="Proteomes" id="UP000193685">
    <property type="component" value="Unassembled WGS sequence"/>
</dbReference>
<keyword evidence="1" id="KW-0812">Transmembrane</keyword>
<dbReference type="EMBL" id="MCFI01000007">
    <property type="protein sequence ID" value="ORY83712.1"/>
    <property type="molecule type" value="Genomic_DNA"/>
</dbReference>
<sequence>MATLERVFIAAVLAPAIGLGFFPKLTCDGFGVPNATGATLHFSRLMGVRGIIFGLAIIFAPRNSAERQMAIKMAALSEALDVVVGAISYMQGDMAGGPALQSAVAAGIVALLGYFSL</sequence>
<keyword evidence="1" id="KW-0472">Membrane</keyword>
<keyword evidence="1" id="KW-1133">Transmembrane helix</keyword>
<feature type="transmembrane region" description="Helical" evidence="1">
    <location>
        <begin position="42"/>
        <end position="61"/>
    </location>
</feature>
<accession>A0A1Y2FID1</accession>
<dbReference type="AlphaFoldDB" id="A0A1Y2FID1"/>
<organism evidence="2 3">
    <name type="scientific">Protomyces lactucae-debilis</name>
    <dbReference type="NCBI Taxonomy" id="2754530"/>
    <lineage>
        <taxon>Eukaryota</taxon>
        <taxon>Fungi</taxon>
        <taxon>Dikarya</taxon>
        <taxon>Ascomycota</taxon>
        <taxon>Taphrinomycotina</taxon>
        <taxon>Taphrinomycetes</taxon>
        <taxon>Taphrinales</taxon>
        <taxon>Protomycetaceae</taxon>
        <taxon>Protomyces</taxon>
    </lineage>
</organism>
<dbReference type="OrthoDB" id="5568497at2759"/>
<proteinExistence type="predicted"/>
<keyword evidence="3" id="KW-1185">Reference proteome</keyword>
<dbReference type="OMA" id="TALIGWK"/>
<dbReference type="GeneID" id="63785697"/>
<evidence type="ECO:0000313" key="2">
    <source>
        <dbReference type="EMBL" id="ORY83712.1"/>
    </source>
</evidence>
<evidence type="ECO:0000313" key="3">
    <source>
        <dbReference type="Proteomes" id="UP000193685"/>
    </source>
</evidence>
<name>A0A1Y2FID1_PROLT</name>
<reference evidence="2 3" key="1">
    <citation type="submission" date="2016-07" db="EMBL/GenBank/DDBJ databases">
        <title>Pervasive Adenine N6-methylation of Active Genes in Fungi.</title>
        <authorList>
            <consortium name="DOE Joint Genome Institute"/>
            <person name="Mondo S.J."/>
            <person name="Dannebaum R.O."/>
            <person name="Kuo R.C."/>
            <person name="Labutti K."/>
            <person name="Haridas S."/>
            <person name="Kuo A."/>
            <person name="Salamov A."/>
            <person name="Ahrendt S.R."/>
            <person name="Lipzen A."/>
            <person name="Sullivan W."/>
            <person name="Andreopoulos W.B."/>
            <person name="Clum A."/>
            <person name="Lindquist E."/>
            <person name="Daum C."/>
            <person name="Ramamoorthy G.K."/>
            <person name="Gryganskyi A."/>
            <person name="Culley D."/>
            <person name="Magnuson J.K."/>
            <person name="James T.Y."/>
            <person name="O'Malley M.A."/>
            <person name="Stajich J.E."/>
            <person name="Spatafora J.W."/>
            <person name="Visel A."/>
            <person name="Grigoriev I.V."/>
        </authorList>
    </citation>
    <scope>NUCLEOTIDE SEQUENCE [LARGE SCALE GENOMIC DNA]</scope>
    <source>
        <strain evidence="2 3">12-1054</strain>
    </source>
</reference>
<gene>
    <name evidence="2" type="ORF">BCR37DRAFT_378684</name>
</gene>